<accession>A0A0K6SAS1</accession>
<feature type="region of interest" description="Disordered" evidence="1">
    <location>
        <begin position="370"/>
        <end position="407"/>
    </location>
</feature>
<name>A0A0K6SAS1_9ALVE</name>
<protein>
    <recommendedName>
        <fullName evidence="2">DUF7869 domain-containing protein</fullName>
    </recommendedName>
</protein>
<dbReference type="EMBL" id="CDMZ01005574">
    <property type="protein sequence ID" value="CUC10754.1"/>
    <property type="molecule type" value="Genomic_DNA"/>
</dbReference>
<dbReference type="AlphaFoldDB" id="A0A0K6SAS1"/>
<feature type="domain" description="DUF7869" evidence="2">
    <location>
        <begin position="27"/>
        <end position="203"/>
    </location>
</feature>
<proteinExistence type="predicted"/>
<dbReference type="PANTHER" id="PTHR33153:SF3">
    <property type="entry name" value="TRAFFICKING PROTEIN PARTICLE COMPLEX SUBUNIT 11 DOMAIN-CONTAINING PROTEIN"/>
    <property type="match status" value="1"/>
</dbReference>
<evidence type="ECO:0000256" key="1">
    <source>
        <dbReference type="SAM" id="MobiDB-lite"/>
    </source>
</evidence>
<feature type="compositionally biased region" description="Basic and acidic residues" evidence="1">
    <location>
        <begin position="374"/>
        <end position="391"/>
    </location>
</feature>
<dbReference type="VEuPathDB" id="CryptoDB:Cvel_11822"/>
<dbReference type="Pfam" id="PF25273">
    <property type="entry name" value="DUF7869"/>
    <property type="match status" value="1"/>
</dbReference>
<evidence type="ECO:0000313" key="3">
    <source>
        <dbReference type="EMBL" id="CUC10754.1"/>
    </source>
</evidence>
<sequence>MDQNVSTVPHTEFKYRMKAADGVGARVKLVAVLAHGRGKLLFAVPPQEQHGSNLTVTIINQALVEVEKKWPDWAPDTLWVQADNCTSENKNLTVLAYLDWLKQTGRFKNVFYGFLYVGHTHEDVDAFFGVLSKILHGATFFTIDDLFDRIRESFHDDPTERLFFYKVFSQYDWREWLLPHVSSEFKDRVALHPVHGFHFADCPVDKESVVFYKARLTDKWDPNNKSGVAHPVGRERDLSSDYALKPPSRAEVTGALQAVGLDRDAEVYDKKDARSKRARQVAEMLVTAPEVGLYGVTAKNVTENDQAPVWVFKVMQVLEDGNAVKGSTPLQHLPAPSECLQPGGPPPSGALRGIGPLGFPRTADIRKGKKTVRRHEYGNNPKERKQMERGGAKRANTGKKRRRAGPNTRDLCDWKLKNPALLSFVFHRGGLRKICAAGGAGLKRVWRGSSEDLCGRPEEASRKGLWKIYMAGGAGLKGVWRGSLKDLCGRGGRFQRGLVRVFGRSVWQAGRGV</sequence>
<dbReference type="InterPro" id="IPR057191">
    <property type="entry name" value="DUF7869"/>
</dbReference>
<gene>
    <name evidence="3" type="ORF">Cvel_11822.t1.CR1</name>
</gene>
<organism evidence="3">
    <name type="scientific">Chromera velia CCMP2878</name>
    <dbReference type="NCBI Taxonomy" id="1169474"/>
    <lineage>
        <taxon>Eukaryota</taxon>
        <taxon>Sar</taxon>
        <taxon>Alveolata</taxon>
        <taxon>Colpodellida</taxon>
        <taxon>Chromeraceae</taxon>
        <taxon>Chromera</taxon>
    </lineage>
</organism>
<evidence type="ECO:0000259" key="2">
    <source>
        <dbReference type="Pfam" id="PF25273"/>
    </source>
</evidence>
<dbReference type="PANTHER" id="PTHR33153">
    <property type="entry name" value="MYND-TYPE DOMAIN-CONTAINING PROTEIN"/>
    <property type="match status" value="1"/>
</dbReference>
<reference evidence="3" key="1">
    <citation type="submission" date="2014-11" db="EMBL/GenBank/DDBJ databases">
        <title>Molecular phylogeny of cliff fern family Woodsiaceae with morphological implications.</title>
        <authorList>
            <person name="Shao Y.-Z."/>
            <person name="Wei R."/>
            <person name="Zhang X.-C."/>
        </authorList>
    </citation>
    <scope>NUCLEOTIDE SEQUENCE</scope>
</reference>